<dbReference type="Pfam" id="PF04552">
    <property type="entry name" value="Sigma54_DBD"/>
    <property type="match status" value="1"/>
</dbReference>
<feature type="domain" description="RNA polymerase sigma factor 54 core-binding" evidence="13">
    <location>
        <begin position="151"/>
        <end position="350"/>
    </location>
</feature>
<dbReference type="RefSeq" id="WP_068810403.1">
    <property type="nucleotide sequence ID" value="NZ_BMIY01000009.1"/>
</dbReference>
<dbReference type="InterPro" id="IPR007046">
    <property type="entry name" value="RNA_pol_sigma_54_core-bd"/>
</dbReference>
<dbReference type="Gene3D" id="1.10.10.1330">
    <property type="entry name" value="RNA polymerase sigma-54 factor, core-binding domain"/>
    <property type="match status" value="1"/>
</dbReference>
<feature type="domain" description="RNA polymerase sigma factor 54 DNA-binding" evidence="12">
    <location>
        <begin position="364"/>
        <end position="522"/>
    </location>
</feature>
<accession>A0A916QKT4</accession>
<reference evidence="14" key="2">
    <citation type="submission" date="2020-09" db="EMBL/GenBank/DDBJ databases">
        <authorList>
            <person name="Sun Q."/>
            <person name="Zhou Y."/>
        </authorList>
    </citation>
    <scope>NUCLEOTIDE SEQUENCE</scope>
    <source>
        <strain evidence="14">CGMCC 1.15425</strain>
    </source>
</reference>
<feature type="compositionally biased region" description="Polar residues" evidence="11">
    <location>
        <begin position="117"/>
        <end position="130"/>
    </location>
</feature>
<dbReference type="GO" id="GO:0016987">
    <property type="term" value="F:sigma factor activity"/>
    <property type="evidence" value="ECO:0007669"/>
    <property type="project" value="UniProtKB-KW"/>
</dbReference>
<proteinExistence type="inferred from homology"/>
<dbReference type="InterPro" id="IPR007634">
    <property type="entry name" value="RNA_pol_sigma_54_DNA-bd"/>
</dbReference>
<dbReference type="GO" id="GO:0001216">
    <property type="term" value="F:DNA-binding transcription activator activity"/>
    <property type="evidence" value="ECO:0007669"/>
    <property type="project" value="InterPro"/>
</dbReference>
<evidence type="ECO:0000313" key="15">
    <source>
        <dbReference type="Proteomes" id="UP000627715"/>
    </source>
</evidence>
<dbReference type="FunFam" id="1.10.10.60:FF:000045">
    <property type="entry name" value="RNA polymerase sigma-54 factor"/>
    <property type="match status" value="1"/>
</dbReference>
<keyword evidence="6 10" id="KW-0805">Transcription regulation</keyword>
<dbReference type="InterPro" id="IPR038709">
    <property type="entry name" value="RpoN_core-bd_sf"/>
</dbReference>
<evidence type="ECO:0000313" key="14">
    <source>
        <dbReference type="EMBL" id="GFZ78572.1"/>
    </source>
</evidence>
<feature type="region of interest" description="Disordered" evidence="11">
    <location>
        <begin position="43"/>
        <end position="130"/>
    </location>
</feature>
<dbReference type="GO" id="GO:0016779">
    <property type="term" value="F:nucleotidyltransferase activity"/>
    <property type="evidence" value="ECO:0007669"/>
    <property type="project" value="UniProtKB-KW"/>
</dbReference>
<dbReference type="NCBIfam" id="NF009118">
    <property type="entry name" value="PRK12469.1"/>
    <property type="match status" value="1"/>
</dbReference>
<keyword evidence="15" id="KW-1185">Reference proteome</keyword>
<dbReference type="NCBIfam" id="TIGR02395">
    <property type="entry name" value="rpoN_sigma"/>
    <property type="match status" value="1"/>
</dbReference>
<dbReference type="OrthoDB" id="9814402at2"/>
<evidence type="ECO:0000256" key="10">
    <source>
        <dbReference type="PIRNR" id="PIRNR000774"/>
    </source>
</evidence>
<dbReference type="GO" id="GO:0003677">
    <property type="term" value="F:DNA binding"/>
    <property type="evidence" value="ECO:0007669"/>
    <property type="project" value="UniProtKB-KW"/>
</dbReference>
<protein>
    <recommendedName>
        <fullName evidence="2 10">RNA polymerase sigma-54 factor</fullName>
    </recommendedName>
</protein>
<evidence type="ECO:0000256" key="1">
    <source>
        <dbReference type="ARBA" id="ARBA00008798"/>
    </source>
</evidence>
<reference evidence="14" key="1">
    <citation type="journal article" date="2014" name="Int. J. Syst. Evol. Microbiol.">
        <title>Complete genome sequence of Corynebacterium casei LMG S-19264T (=DSM 44701T), isolated from a smear-ripened cheese.</title>
        <authorList>
            <consortium name="US DOE Joint Genome Institute (JGI-PGF)"/>
            <person name="Walter F."/>
            <person name="Albersmeier A."/>
            <person name="Kalinowski J."/>
            <person name="Ruckert C."/>
        </authorList>
    </citation>
    <scope>NUCLEOTIDE SEQUENCE</scope>
    <source>
        <strain evidence="14">CGMCC 1.15425</strain>
    </source>
</reference>
<evidence type="ECO:0000256" key="7">
    <source>
        <dbReference type="ARBA" id="ARBA00023082"/>
    </source>
</evidence>
<evidence type="ECO:0000259" key="13">
    <source>
        <dbReference type="Pfam" id="PF04963"/>
    </source>
</evidence>
<dbReference type="InterPro" id="IPR000394">
    <property type="entry name" value="RNA_pol_sigma_54"/>
</dbReference>
<evidence type="ECO:0000256" key="6">
    <source>
        <dbReference type="ARBA" id="ARBA00023015"/>
    </source>
</evidence>
<keyword evidence="9 10" id="KW-0804">Transcription</keyword>
<keyword evidence="8 10" id="KW-0238">DNA-binding</keyword>
<dbReference type="Pfam" id="PF00309">
    <property type="entry name" value="Sigma54_AID"/>
    <property type="match status" value="1"/>
</dbReference>
<gene>
    <name evidence="14" type="ORF">GCM10011403_22040</name>
</gene>
<feature type="compositionally biased region" description="Low complexity" evidence="11">
    <location>
        <begin position="100"/>
        <end position="109"/>
    </location>
</feature>
<keyword evidence="5 10" id="KW-0548">Nucleotidyltransferase</keyword>
<dbReference type="AlphaFoldDB" id="A0A916QKT4"/>
<dbReference type="GO" id="GO:0006352">
    <property type="term" value="P:DNA-templated transcription initiation"/>
    <property type="evidence" value="ECO:0007669"/>
    <property type="project" value="InterPro"/>
</dbReference>
<keyword evidence="4 10" id="KW-0808">Transferase</keyword>
<dbReference type="Gene3D" id="1.10.10.60">
    <property type="entry name" value="Homeodomain-like"/>
    <property type="match status" value="1"/>
</dbReference>
<organism evidence="14 15">
    <name type="scientific">Pseudohongiella nitratireducens</name>
    <dbReference type="NCBI Taxonomy" id="1768907"/>
    <lineage>
        <taxon>Bacteria</taxon>
        <taxon>Pseudomonadati</taxon>
        <taxon>Pseudomonadota</taxon>
        <taxon>Gammaproteobacteria</taxon>
        <taxon>Pseudomonadales</taxon>
        <taxon>Pseudohongiellaceae</taxon>
        <taxon>Pseudohongiella</taxon>
    </lineage>
</organism>
<evidence type="ECO:0000256" key="4">
    <source>
        <dbReference type="ARBA" id="ARBA00022679"/>
    </source>
</evidence>
<dbReference type="GO" id="GO:0000428">
    <property type="term" value="C:DNA-directed RNA polymerase complex"/>
    <property type="evidence" value="ECO:0007669"/>
    <property type="project" value="UniProtKB-KW"/>
</dbReference>
<evidence type="ECO:0000256" key="2">
    <source>
        <dbReference type="ARBA" id="ARBA00019942"/>
    </source>
</evidence>
<evidence type="ECO:0000259" key="12">
    <source>
        <dbReference type="Pfam" id="PF04552"/>
    </source>
</evidence>
<evidence type="ECO:0000256" key="8">
    <source>
        <dbReference type="ARBA" id="ARBA00023125"/>
    </source>
</evidence>
<name>A0A916QKT4_9GAMM</name>
<feature type="compositionally biased region" description="Basic and acidic residues" evidence="11">
    <location>
        <begin position="66"/>
        <end position="88"/>
    </location>
</feature>
<dbReference type="PANTHER" id="PTHR32248:SF4">
    <property type="entry name" value="RNA POLYMERASE SIGMA-54 FACTOR"/>
    <property type="match status" value="1"/>
</dbReference>
<comment type="function">
    <text evidence="10">Sigma factors are initiation factors that promote the attachment of RNA polymerase to specific initiation sites and are then released.</text>
</comment>
<dbReference type="NCBIfam" id="NF004595">
    <property type="entry name" value="PRK05932.1-2"/>
    <property type="match status" value="1"/>
</dbReference>
<dbReference type="PANTHER" id="PTHR32248">
    <property type="entry name" value="RNA POLYMERASE SIGMA-54 FACTOR"/>
    <property type="match status" value="1"/>
</dbReference>
<evidence type="ECO:0000256" key="9">
    <source>
        <dbReference type="ARBA" id="ARBA00023163"/>
    </source>
</evidence>
<dbReference type="PRINTS" id="PR00045">
    <property type="entry name" value="SIGMA54FCT"/>
</dbReference>
<dbReference type="PROSITE" id="PS50044">
    <property type="entry name" value="SIGMA54_3"/>
    <property type="match status" value="1"/>
</dbReference>
<dbReference type="Pfam" id="PF04963">
    <property type="entry name" value="Sigma54_CBD"/>
    <property type="match status" value="1"/>
</dbReference>
<evidence type="ECO:0000256" key="5">
    <source>
        <dbReference type="ARBA" id="ARBA00022695"/>
    </source>
</evidence>
<dbReference type="PIRSF" id="PIRSF000774">
    <property type="entry name" value="RpoN"/>
    <property type="match status" value="1"/>
</dbReference>
<dbReference type="EMBL" id="BMIY01000009">
    <property type="protein sequence ID" value="GFZ78572.1"/>
    <property type="molecule type" value="Genomic_DNA"/>
</dbReference>
<sequence length="524" mass="59121">MKVSLQLKLGQQLTMTPQLQQAIRLLQLSTLDLQNEIHEALETNPMLEVDENFDGDDSQHSAESNSDERSNDNSANESRETEQTRSAENDNATAMHEDSGSNSDYSSNDSDPENSWDDNNIPEQLSVDTSWDDIYQSTYSTGMPADSDNDFESQDSAIESLQDHLSWQLNLTPMSDTDRVIGMSIIDAIDANGKLSISAESIFEGLQNDFEELELDEVLAVLHRIQQFDPLGVAYRDLSECLLIQLNHIPAELQTDAIVHARMIVKDHLQALGGRDYTQIMRQTRLKEPQLRDAIAVIERLNPRPGSEIAPSTASYVIPDVVVLKDKRSGRWRVELNPETAPKLRINPDYAALVKRSDNSTENNYLKDNLQEARWFIKSLQSRNETLLKVASRIVEHQQEFLEHGEEAMKPLVLHDIAEAVEMHESTISRVTTQKYMHTPRGIFELKYFFSSHVSMAGGGECSSTAIRAFIKKLVAAENPRKPLSDSKIAALLAEQEIKVARRTIAKYRESLHIPPSNERKKLV</sequence>
<keyword evidence="3 10" id="KW-0240">DNA-directed RNA polymerase</keyword>
<comment type="similarity">
    <text evidence="1 10">Belongs to the sigma-54 factor family.</text>
</comment>
<comment type="caution">
    <text evidence="14">The sequence shown here is derived from an EMBL/GenBank/DDBJ whole genome shotgun (WGS) entry which is preliminary data.</text>
</comment>
<evidence type="ECO:0000256" key="3">
    <source>
        <dbReference type="ARBA" id="ARBA00022478"/>
    </source>
</evidence>
<dbReference type="PROSITE" id="PS00718">
    <property type="entry name" value="SIGMA54_2"/>
    <property type="match status" value="1"/>
</dbReference>
<keyword evidence="7 10" id="KW-0731">Sigma factor</keyword>
<evidence type="ECO:0000256" key="11">
    <source>
        <dbReference type="SAM" id="MobiDB-lite"/>
    </source>
</evidence>
<dbReference type="PROSITE" id="PS00717">
    <property type="entry name" value="SIGMA54_1"/>
    <property type="match status" value="1"/>
</dbReference>
<dbReference type="Proteomes" id="UP000627715">
    <property type="component" value="Unassembled WGS sequence"/>
</dbReference>